<dbReference type="InterPro" id="IPR036770">
    <property type="entry name" value="Ankyrin_rpt-contain_sf"/>
</dbReference>
<evidence type="ECO:0000259" key="16">
    <source>
        <dbReference type="Pfam" id="PF16212"/>
    </source>
</evidence>
<feature type="transmembrane region" description="Helical" evidence="15">
    <location>
        <begin position="704"/>
        <end position="724"/>
    </location>
</feature>
<dbReference type="SMART" id="SM00248">
    <property type="entry name" value="ANK"/>
    <property type="match status" value="2"/>
</dbReference>
<feature type="region of interest" description="Disordered" evidence="14">
    <location>
        <begin position="887"/>
        <end position="911"/>
    </location>
</feature>
<organism evidence="17 18">
    <name type="scientific">Symbiodinium natans</name>
    <dbReference type="NCBI Taxonomy" id="878477"/>
    <lineage>
        <taxon>Eukaryota</taxon>
        <taxon>Sar</taxon>
        <taxon>Alveolata</taxon>
        <taxon>Dinophyceae</taxon>
        <taxon>Suessiales</taxon>
        <taxon>Symbiodiniaceae</taxon>
        <taxon>Symbiodinium</taxon>
    </lineage>
</organism>
<dbReference type="SUPFAM" id="SSF81665">
    <property type="entry name" value="Calcium ATPase, transmembrane domain M"/>
    <property type="match status" value="1"/>
</dbReference>
<dbReference type="InterPro" id="IPR032630">
    <property type="entry name" value="P_typ_ATPase_c"/>
</dbReference>
<dbReference type="EMBL" id="CAJNDS010000791">
    <property type="protein sequence ID" value="CAE7234424.1"/>
    <property type="molecule type" value="Genomic_DNA"/>
</dbReference>
<dbReference type="Pfam" id="PF16212">
    <property type="entry name" value="PhoLip_ATPase_C"/>
    <property type="match status" value="1"/>
</dbReference>
<evidence type="ECO:0000256" key="6">
    <source>
        <dbReference type="ARBA" id="ARBA00022741"/>
    </source>
</evidence>
<dbReference type="AlphaFoldDB" id="A0A812L2P5"/>
<evidence type="ECO:0000256" key="15">
    <source>
        <dbReference type="SAM" id="Phobius"/>
    </source>
</evidence>
<gene>
    <name evidence="17" type="primary">DRS2</name>
    <name evidence="17" type="ORF">SNAT2548_LOCUS9899</name>
</gene>
<evidence type="ECO:0000256" key="2">
    <source>
        <dbReference type="ARBA" id="ARBA00008109"/>
    </source>
</evidence>
<dbReference type="InterPro" id="IPR002110">
    <property type="entry name" value="Ankyrin_rpt"/>
</dbReference>
<dbReference type="InterPro" id="IPR023298">
    <property type="entry name" value="ATPase_P-typ_TM_dom_sf"/>
</dbReference>
<comment type="subcellular location">
    <subcellularLocation>
        <location evidence="1">Membrane</location>
        <topology evidence="1">Multi-pass membrane protein</topology>
    </subcellularLocation>
</comment>
<feature type="repeat" description="ANK" evidence="13">
    <location>
        <begin position="140"/>
        <end position="172"/>
    </location>
</feature>
<keyword evidence="9" id="KW-1278">Translocase</keyword>
<comment type="caution">
    <text evidence="17">The sequence shown here is derived from an EMBL/GenBank/DDBJ whole genome shotgun (WGS) entry which is preliminary data.</text>
</comment>
<evidence type="ECO:0000256" key="7">
    <source>
        <dbReference type="ARBA" id="ARBA00022840"/>
    </source>
</evidence>
<dbReference type="GO" id="GO:0045332">
    <property type="term" value="P:phospholipid translocation"/>
    <property type="evidence" value="ECO:0007669"/>
    <property type="project" value="TreeGrafter"/>
</dbReference>
<dbReference type="GO" id="GO:0046872">
    <property type="term" value="F:metal ion binding"/>
    <property type="evidence" value="ECO:0007669"/>
    <property type="project" value="UniProtKB-KW"/>
</dbReference>
<name>A0A812L2P5_9DINO</name>
<dbReference type="FunFam" id="3.40.50.1000:FF:000014">
    <property type="entry name" value="Phospholipid-transporting ATPase"/>
    <property type="match status" value="1"/>
</dbReference>
<evidence type="ECO:0000256" key="13">
    <source>
        <dbReference type="PROSITE-ProRule" id="PRU00023"/>
    </source>
</evidence>
<evidence type="ECO:0000256" key="11">
    <source>
        <dbReference type="ARBA" id="ARBA00023136"/>
    </source>
</evidence>
<evidence type="ECO:0000313" key="17">
    <source>
        <dbReference type="EMBL" id="CAE7234424.1"/>
    </source>
</evidence>
<dbReference type="OrthoDB" id="377733at2759"/>
<evidence type="ECO:0000256" key="10">
    <source>
        <dbReference type="ARBA" id="ARBA00022989"/>
    </source>
</evidence>
<evidence type="ECO:0000256" key="4">
    <source>
        <dbReference type="ARBA" id="ARBA00022692"/>
    </source>
</evidence>
<dbReference type="InterPro" id="IPR001757">
    <property type="entry name" value="P_typ_ATPase"/>
</dbReference>
<dbReference type="Pfam" id="PF12796">
    <property type="entry name" value="Ank_2"/>
    <property type="match status" value="1"/>
</dbReference>
<keyword evidence="18" id="KW-1185">Reference proteome</keyword>
<comment type="similarity">
    <text evidence="2">Belongs to the cation transport ATPase (P-type) (TC 3.A.3) family. Type IV subfamily.</text>
</comment>
<keyword evidence="4 15" id="KW-0812">Transmembrane</keyword>
<proteinExistence type="inferred from homology"/>
<dbReference type="Proteomes" id="UP000604046">
    <property type="component" value="Unassembled WGS sequence"/>
</dbReference>
<dbReference type="SUPFAM" id="SSF48403">
    <property type="entry name" value="Ankyrin repeat"/>
    <property type="match status" value="1"/>
</dbReference>
<dbReference type="GO" id="GO:0005524">
    <property type="term" value="F:ATP binding"/>
    <property type="evidence" value="ECO:0007669"/>
    <property type="project" value="UniProtKB-KW"/>
</dbReference>
<protein>
    <recommendedName>
        <fullName evidence="3">P-type phospholipid transporter</fullName>
        <ecNumber evidence="3">7.6.2.1</ecNumber>
    </recommendedName>
</protein>
<evidence type="ECO:0000256" key="1">
    <source>
        <dbReference type="ARBA" id="ARBA00004141"/>
    </source>
</evidence>
<evidence type="ECO:0000256" key="5">
    <source>
        <dbReference type="ARBA" id="ARBA00022723"/>
    </source>
</evidence>
<dbReference type="GO" id="GO:0005886">
    <property type="term" value="C:plasma membrane"/>
    <property type="evidence" value="ECO:0007669"/>
    <property type="project" value="TreeGrafter"/>
</dbReference>
<feature type="transmembrane region" description="Helical" evidence="15">
    <location>
        <begin position="731"/>
        <end position="751"/>
    </location>
</feature>
<evidence type="ECO:0000256" key="8">
    <source>
        <dbReference type="ARBA" id="ARBA00022842"/>
    </source>
</evidence>
<keyword evidence="7" id="KW-0067">ATP-binding</keyword>
<dbReference type="SUPFAM" id="SSF56784">
    <property type="entry name" value="HAD-like"/>
    <property type="match status" value="1"/>
</dbReference>
<dbReference type="GO" id="GO:0140326">
    <property type="term" value="F:ATPase-coupled intramembrane lipid transporter activity"/>
    <property type="evidence" value="ECO:0007669"/>
    <property type="project" value="UniProtKB-EC"/>
</dbReference>
<reference evidence="17" key="1">
    <citation type="submission" date="2021-02" db="EMBL/GenBank/DDBJ databases">
        <authorList>
            <person name="Dougan E. K."/>
            <person name="Rhodes N."/>
            <person name="Thang M."/>
            <person name="Chan C."/>
        </authorList>
    </citation>
    <scope>NUCLEOTIDE SEQUENCE</scope>
</reference>
<accession>A0A812L2P5</accession>
<dbReference type="PROSITE" id="PS50088">
    <property type="entry name" value="ANK_REPEAT"/>
    <property type="match status" value="1"/>
</dbReference>
<evidence type="ECO:0000313" key="18">
    <source>
        <dbReference type="Proteomes" id="UP000604046"/>
    </source>
</evidence>
<dbReference type="Gene3D" id="3.40.50.1000">
    <property type="entry name" value="HAD superfamily/HAD-like"/>
    <property type="match status" value="1"/>
</dbReference>
<evidence type="ECO:0000256" key="3">
    <source>
        <dbReference type="ARBA" id="ARBA00012189"/>
    </source>
</evidence>
<comment type="catalytic activity">
    <reaction evidence="12">
        <text>ATP + H2O + phospholipidSide 1 = ADP + phosphate + phospholipidSide 2.</text>
        <dbReference type="EC" id="7.6.2.1"/>
    </reaction>
</comment>
<feature type="transmembrane region" description="Helical" evidence="15">
    <location>
        <begin position="763"/>
        <end position="786"/>
    </location>
</feature>
<keyword evidence="13" id="KW-0040">ANK repeat</keyword>
<evidence type="ECO:0000256" key="9">
    <source>
        <dbReference type="ARBA" id="ARBA00022967"/>
    </source>
</evidence>
<dbReference type="PANTHER" id="PTHR24092:SF150">
    <property type="entry name" value="PHOSPHOLIPID-TRANSPORTING ATPASE"/>
    <property type="match status" value="1"/>
</dbReference>
<evidence type="ECO:0000256" key="14">
    <source>
        <dbReference type="SAM" id="MobiDB-lite"/>
    </source>
</evidence>
<sequence length="911" mass="100294">MIRALTLGGKVLAAVPTQEITNVRSLKLHVAKLHGVPRFRQRVFIGNKATEDDAALDAPTDFQLIFLEFATMSPEQAFKLTKASGYGCADEVEKLLQIPLNPNSANVEEWGPLLAAADHGHLEVVDLLLEARADPVFQGFEGTALVLAGERGHVDITRSLLKAGAGMEVSERHWAIYRTSFGFRKEACDECVKLLVAADLEDCRGRRGLISASKDAMVKVIASDLGWAEAEDVLSAKVTKQQQSAHKRDLEREWVHRSVCVKHGSLEHHEDHLELEPMFGNRRSVHWRNHVFADLRNCHRHEDGDCRRGHFQTKRWVRQVPAPGEADGIGRKYVAHMDQGLPAYAYPQTRHADWHKRYEVAKALVTEDRADKIHELVVELETKQPLKLLGATAIEDRLQDEVADTIAQLRAAGIRVWVLTGDKVDTAISIAMSCQLLTEEMDNFVIDGDSEQSLLEVLTEALQSDRPALTIAGSRLAEALESEDDRALLFKVGQRCRSVVCCRVSPKQKADVVDLVKSLDHSAVTLSIGDGANDVSMIVAAHVGVGLSGKEGAQAAYAADFALPEFRLLKRSIFAHGREAYRRNAVVCLYSFYKNQANVLITIFAAAGNAFSGSNVVNPWLMQCYNLVHCHVPLFLYGMYDRASDLADLTDEPEGHAPNLFGYDIQLVWMAAAALQATLIRALWCSSTLGLAGEVGPDLSQSAILGNLCFISVVLCVNVTLMLRQYSWSRWIALTYLLNFIGLIVTLAMFVPGLVQVFEGTNFLRVSLICIVTLVLTTLIGEILILSAELFMSGVDSGEDEKSLVQVVHVMPAAEPLQPFQSQTVPDLEMSRKGSNSSRLSVSARRSSLGYAYSEECSLEREKERWSHMAVPSQVSCAVPSSARFACQSNSGAGSKELQPETIELSSFRGP</sequence>
<feature type="domain" description="P-type ATPase C-terminal" evidence="16">
    <location>
        <begin position="557"/>
        <end position="779"/>
    </location>
</feature>
<keyword evidence="6" id="KW-0547">Nucleotide-binding</keyword>
<dbReference type="EC" id="7.6.2.1" evidence="3"/>
<dbReference type="Gene3D" id="1.25.40.20">
    <property type="entry name" value="Ankyrin repeat-containing domain"/>
    <property type="match status" value="1"/>
</dbReference>
<dbReference type="GO" id="GO:0016887">
    <property type="term" value="F:ATP hydrolysis activity"/>
    <property type="evidence" value="ECO:0007669"/>
    <property type="project" value="InterPro"/>
</dbReference>
<keyword evidence="5" id="KW-0479">Metal-binding</keyword>
<keyword evidence="8" id="KW-0460">Magnesium</keyword>
<keyword evidence="10 15" id="KW-1133">Transmembrane helix</keyword>
<evidence type="ECO:0000256" key="12">
    <source>
        <dbReference type="ARBA" id="ARBA00034036"/>
    </source>
</evidence>
<dbReference type="InterPro" id="IPR023214">
    <property type="entry name" value="HAD_sf"/>
</dbReference>
<dbReference type="InterPro" id="IPR036412">
    <property type="entry name" value="HAD-like_sf"/>
</dbReference>
<dbReference type="NCBIfam" id="TIGR01494">
    <property type="entry name" value="ATPase_P-type"/>
    <property type="match status" value="1"/>
</dbReference>
<dbReference type="PANTHER" id="PTHR24092">
    <property type="entry name" value="PROBABLE PHOSPHOLIPID-TRANSPORTING ATPASE"/>
    <property type="match status" value="1"/>
</dbReference>
<keyword evidence="11 15" id="KW-0472">Membrane</keyword>